<sequence length="276" mass="30833">MSTKETSDLEKLFQVNLLEARSFLNKKEVELWMEQFFTWLFCTQQECIDFQVFQQRKTDLENRLVDFLKGVNTKNASEVSTSFFSELVVIHQVLLSDLEAIVAFDPAAKSRSEVLLAYPGFFTITVYRIAHYLWEKGVAILPRVLSEYAHSKTGIDIHPGATIGKQFFIDHGTGIVIGETAIIGDNVKIYQGVTLGALSVSKDKAEIKRHPTIEDNVIIYANATILGGKTVVGKDSVIGGNVWLTDSVSSQTLVFHKGEVVVRDKIEVNTIIDFSI</sequence>
<dbReference type="InterPro" id="IPR042122">
    <property type="entry name" value="Ser_AcTrfase_N_sf"/>
</dbReference>
<gene>
    <name evidence="4" type="primary">epsC</name>
    <name evidence="4" type="ORF">ACFS5J_07780</name>
</gene>
<accession>A0ABW5YLE7</accession>
<name>A0ABW5YLE7_9FLAO</name>
<keyword evidence="1" id="KW-0028">Amino-acid biosynthesis</keyword>
<dbReference type="PANTHER" id="PTHR42811">
    <property type="entry name" value="SERINE ACETYLTRANSFERASE"/>
    <property type="match status" value="1"/>
</dbReference>
<comment type="caution">
    <text evidence="4">The sequence shown here is derived from an EMBL/GenBank/DDBJ whole genome shotgun (WGS) entry which is preliminary data.</text>
</comment>
<dbReference type="Gene3D" id="2.160.10.10">
    <property type="entry name" value="Hexapeptide repeat proteins"/>
    <property type="match status" value="1"/>
</dbReference>
<protein>
    <submittedName>
        <fullName evidence="4">Serine O-acetyltransferase EpsC</fullName>
    </submittedName>
</protein>
<dbReference type="InterPro" id="IPR045304">
    <property type="entry name" value="LbH_SAT"/>
</dbReference>
<keyword evidence="5" id="KW-1185">Reference proteome</keyword>
<dbReference type="SUPFAM" id="SSF51161">
    <property type="entry name" value="Trimeric LpxA-like enzymes"/>
    <property type="match status" value="1"/>
</dbReference>
<evidence type="ECO:0000256" key="3">
    <source>
        <dbReference type="ARBA" id="ARBA00023315"/>
    </source>
</evidence>
<dbReference type="Gene3D" id="1.10.3130.10">
    <property type="entry name" value="serine acetyltransferase, domain 1"/>
    <property type="match status" value="1"/>
</dbReference>
<dbReference type="EMBL" id="JBHUPC010000013">
    <property type="protein sequence ID" value="MFD2891906.1"/>
    <property type="molecule type" value="Genomic_DNA"/>
</dbReference>
<evidence type="ECO:0000313" key="4">
    <source>
        <dbReference type="EMBL" id="MFD2891906.1"/>
    </source>
</evidence>
<organism evidence="4 5">
    <name type="scientific">Flavobacterium chuncheonense</name>
    <dbReference type="NCBI Taxonomy" id="2026653"/>
    <lineage>
        <taxon>Bacteria</taxon>
        <taxon>Pseudomonadati</taxon>
        <taxon>Bacteroidota</taxon>
        <taxon>Flavobacteriia</taxon>
        <taxon>Flavobacteriales</taxon>
        <taxon>Flavobacteriaceae</taxon>
        <taxon>Flavobacterium</taxon>
    </lineage>
</organism>
<dbReference type="InterPro" id="IPR011004">
    <property type="entry name" value="Trimer_LpxA-like_sf"/>
</dbReference>
<keyword evidence="2" id="KW-0808">Transferase</keyword>
<evidence type="ECO:0000256" key="1">
    <source>
        <dbReference type="ARBA" id="ARBA00022605"/>
    </source>
</evidence>
<dbReference type="RefSeq" id="WP_379811519.1">
    <property type="nucleotide sequence ID" value="NZ_JBHUPC010000013.1"/>
</dbReference>
<reference evidence="5" key="1">
    <citation type="journal article" date="2019" name="Int. J. Syst. Evol. Microbiol.">
        <title>The Global Catalogue of Microorganisms (GCM) 10K type strain sequencing project: providing services to taxonomists for standard genome sequencing and annotation.</title>
        <authorList>
            <consortium name="The Broad Institute Genomics Platform"/>
            <consortium name="The Broad Institute Genome Sequencing Center for Infectious Disease"/>
            <person name="Wu L."/>
            <person name="Ma J."/>
        </authorList>
    </citation>
    <scope>NUCLEOTIDE SEQUENCE [LARGE SCALE GENOMIC DNA]</scope>
    <source>
        <strain evidence="5">KCTC 22671</strain>
    </source>
</reference>
<proteinExistence type="predicted"/>
<evidence type="ECO:0000256" key="2">
    <source>
        <dbReference type="ARBA" id="ARBA00022679"/>
    </source>
</evidence>
<dbReference type="InterPro" id="IPR053376">
    <property type="entry name" value="Serine_acetyltransferase"/>
</dbReference>
<dbReference type="NCBIfam" id="NF041874">
    <property type="entry name" value="EPS_EpsC"/>
    <property type="match status" value="1"/>
</dbReference>
<dbReference type="Proteomes" id="UP001597534">
    <property type="component" value="Unassembled WGS sequence"/>
</dbReference>
<dbReference type="CDD" id="cd03354">
    <property type="entry name" value="LbH_SAT"/>
    <property type="match status" value="1"/>
</dbReference>
<evidence type="ECO:0000313" key="5">
    <source>
        <dbReference type="Proteomes" id="UP001597534"/>
    </source>
</evidence>
<keyword evidence="3" id="KW-0012">Acyltransferase</keyword>